<proteinExistence type="predicted"/>
<comment type="caution">
    <text evidence="1">The sequence shown here is derived from an EMBL/GenBank/DDBJ whole genome shotgun (WGS) entry which is preliminary data.</text>
</comment>
<reference evidence="1 2" key="1">
    <citation type="submission" date="2021-12" db="EMBL/GenBank/DDBJ databases">
        <title>Genome seq of p7.</title>
        <authorList>
            <person name="Seo T."/>
        </authorList>
    </citation>
    <scope>NUCLEOTIDE SEQUENCE [LARGE SCALE GENOMIC DNA]</scope>
    <source>
        <strain evidence="1 2">P7</strain>
    </source>
</reference>
<dbReference type="Gene3D" id="3.20.20.370">
    <property type="entry name" value="Glycoside hydrolase/deacetylase"/>
    <property type="match status" value="1"/>
</dbReference>
<dbReference type="SUPFAM" id="SSF88713">
    <property type="entry name" value="Glycoside hydrolase/deacetylase"/>
    <property type="match status" value="1"/>
</dbReference>
<sequence length="264" mass="28943">MNARLAGAHESTLAGALSVVLHDVAPATWPECVRLLGELRRCAADAGVVLPLTLLVVPRMHGDPAAPPRYLRWLHGMAEAGHELALHGLTHRDEGPPPRGLRDYLLRRHYTASEGEFAALSHAEALERLQEGQDWARRHDLTMPGFVPPAWLLSTPGLQAVADAGFRHTCTLWQLISLPQRRALAAPALVFSTRAAWRRASSLVWNTLLARRAAAAPLLRLELHPGDAVHLPILRCWTRLLAQALQARTPLRLGEAALLARQPA</sequence>
<evidence type="ECO:0000313" key="1">
    <source>
        <dbReference type="EMBL" id="MCE4536318.1"/>
    </source>
</evidence>
<protein>
    <submittedName>
        <fullName evidence="1">DUF2334 domain-containing protein</fullName>
    </submittedName>
</protein>
<dbReference type="Proteomes" id="UP001201463">
    <property type="component" value="Unassembled WGS sequence"/>
</dbReference>
<organism evidence="1 2">
    <name type="scientific">Pelomonas caseinilytica</name>
    <dbReference type="NCBI Taxonomy" id="2906763"/>
    <lineage>
        <taxon>Bacteria</taxon>
        <taxon>Pseudomonadati</taxon>
        <taxon>Pseudomonadota</taxon>
        <taxon>Betaproteobacteria</taxon>
        <taxon>Burkholderiales</taxon>
        <taxon>Sphaerotilaceae</taxon>
        <taxon>Roseateles</taxon>
    </lineage>
</organism>
<evidence type="ECO:0000313" key="2">
    <source>
        <dbReference type="Proteomes" id="UP001201463"/>
    </source>
</evidence>
<dbReference type="Pfam" id="PF10096">
    <property type="entry name" value="DUF2334"/>
    <property type="match status" value="1"/>
</dbReference>
<dbReference type="EMBL" id="JAJTWT010000001">
    <property type="protein sequence ID" value="MCE4536318.1"/>
    <property type="molecule type" value="Genomic_DNA"/>
</dbReference>
<gene>
    <name evidence="1" type="ORF">LXT12_03495</name>
</gene>
<name>A0ABS8X9M8_9BURK</name>
<keyword evidence="2" id="KW-1185">Reference proteome</keyword>
<dbReference type="InterPro" id="IPR018763">
    <property type="entry name" value="DUF2334"/>
</dbReference>
<accession>A0ABS8X9M8</accession>
<dbReference type="RefSeq" id="WP_233389480.1">
    <property type="nucleotide sequence ID" value="NZ_JAJTWT010000001.1"/>
</dbReference>
<dbReference type="InterPro" id="IPR011330">
    <property type="entry name" value="Glyco_hydro/deAcase_b/a-brl"/>
</dbReference>